<dbReference type="RefSeq" id="WP_185272950.1">
    <property type="nucleotide sequence ID" value="NZ_CP055156.1"/>
</dbReference>
<dbReference type="AlphaFoldDB" id="A0A7G7G4T5"/>
<dbReference type="GO" id="GO:0016603">
    <property type="term" value="F:glutaminyl-peptide cyclotransferase activity"/>
    <property type="evidence" value="ECO:0007669"/>
    <property type="project" value="InterPro"/>
</dbReference>
<reference evidence="2 3" key="1">
    <citation type="journal article" date="2018" name="Int. J. Syst. Evol. Microbiol.">
        <title>Adhaeribacter swui sp. nov., isolated from wet mud.</title>
        <authorList>
            <person name="Kim D.U."/>
            <person name="Kim K.W."/>
            <person name="Kang M.S."/>
            <person name="Kim J.Y."/>
            <person name="Jang J.H."/>
            <person name="Kim M.K."/>
        </authorList>
    </citation>
    <scope>NUCLEOTIDE SEQUENCE [LARGE SCALE GENOMIC DNA]</scope>
    <source>
        <strain evidence="2 3">KCTC 52873</strain>
    </source>
</reference>
<dbReference type="InterPro" id="IPR007788">
    <property type="entry name" value="QCT"/>
</dbReference>
<dbReference type="PANTHER" id="PTHR31270:SF1">
    <property type="entry name" value="GLUTAMINYL-PEPTIDE CYCLOTRANSFERASE"/>
    <property type="match status" value="1"/>
</dbReference>
<dbReference type="InterPro" id="IPR015943">
    <property type="entry name" value="WD40/YVTN_repeat-like_dom_sf"/>
</dbReference>
<organism evidence="2 3">
    <name type="scientific">Adhaeribacter swui</name>
    <dbReference type="NCBI Taxonomy" id="2086471"/>
    <lineage>
        <taxon>Bacteria</taxon>
        <taxon>Pseudomonadati</taxon>
        <taxon>Bacteroidota</taxon>
        <taxon>Cytophagia</taxon>
        <taxon>Cytophagales</taxon>
        <taxon>Hymenobacteraceae</taxon>
        <taxon>Adhaeribacter</taxon>
    </lineage>
</organism>
<protein>
    <submittedName>
        <fullName evidence="2">Glutaminyl-peptide cyclotransferase</fullName>
    </submittedName>
</protein>
<sequence length="291" mass="32425">MRYSACFSNKLNCNLLSSFVILLSLGLATACNNDKKETTESNTTTQAPPPVVSPITMNYEVVNTFPHDTTAFTEGLLLHQGQLFESTGSPTEMPQTRSLIGIVDLKTGKIDEKIELDRNKYFGEGMVILNDKIYQLTYTTKVGFVYDAKTFKKLQEFTFPSQEGWGLTTDGTHLIMSDGTSQLTYLDPNTFKTVKTLQVKYNYDPLVNLNELEYIKGVIYANIYTTNSIVRIDEATGQATGILDLSALTNQVKSKYPNALELNGIAFNPTSGTIYVTGKLWPNIFELRIKA</sequence>
<keyword evidence="1" id="KW-0732">Signal</keyword>
<dbReference type="PANTHER" id="PTHR31270">
    <property type="entry name" value="GLUTAMINYL-PEPTIDE CYCLOTRANSFERASE"/>
    <property type="match status" value="1"/>
</dbReference>
<keyword evidence="2" id="KW-0808">Transferase</keyword>
<dbReference type="SUPFAM" id="SSF63825">
    <property type="entry name" value="YWTD domain"/>
    <property type="match status" value="1"/>
</dbReference>
<name>A0A7G7G4T5_9BACT</name>
<dbReference type="Gene3D" id="2.130.10.10">
    <property type="entry name" value="YVTN repeat-like/Quinoprotein amine dehydrogenase"/>
    <property type="match status" value="1"/>
</dbReference>
<evidence type="ECO:0000313" key="3">
    <source>
        <dbReference type="Proteomes" id="UP000515237"/>
    </source>
</evidence>
<dbReference type="KEGG" id="aswu:HUW51_05295"/>
<dbReference type="Proteomes" id="UP000515237">
    <property type="component" value="Chromosome"/>
</dbReference>
<dbReference type="Pfam" id="PF05096">
    <property type="entry name" value="Glu_cyclase_2"/>
    <property type="match status" value="1"/>
</dbReference>
<feature type="signal peptide" evidence="1">
    <location>
        <begin position="1"/>
        <end position="30"/>
    </location>
</feature>
<proteinExistence type="predicted"/>
<dbReference type="EMBL" id="CP055156">
    <property type="protein sequence ID" value="QNF32169.1"/>
    <property type="molecule type" value="Genomic_DNA"/>
</dbReference>
<dbReference type="PROSITE" id="PS51257">
    <property type="entry name" value="PROKAR_LIPOPROTEIN"/>
    <property type="match status" value="1"/>
</dbReference>
<feature type="chain" id="PRO_5028919290" evidence="1">
    <location>
        <begin position="31"/>
        <end position="291"/>
    </location>
</feature>
<accession>A0A7G7G4T5</accession>
<evidence type="ECO:0000256" key="1">
    <source>
        <dbReference type="SAM" id="SignalP"/>
    </source>
</evidence>
<keyword evidence="3" id="KW-1185">Reference proteome</keyword>
<evidence type="ECO:0000313" key="2">
    <source>
        <dbReference type="EMBL" id="QNF32169.1"/>
    </source>
</evidence>
<gene>
    <name evidence="2" type="ORF">HUW51_05295</name>
</gene>